<evidence type="ECO:0000256" key="1">
    <source>
        <dbReference type="SAM" id="MobiDB-lite"/>
    </source>
</evidence>
<dbReference type="InterPro" id="IPR018244">
    <property type="entry name" value="Allrgn_V5/Tpx1_CS"/>
</dbReference>
<dbReference type="Proteomes" id="UP000032702">
    <property type="component" value="Unassembled WGS sequence"/>
</dbReference>
<dbReference type="Gene3D" id="3.40.33.10">
    <property type="entry name" value="CAP"/>
    <property type="match status" value="1"/>
</dbReference>
<dbReference type="Pfam" id="PF00188">
    <property type="entry name" value="CAP"/>
    <property type="match status" value="1"/>
</dbReference>
<proteinExistence type="predicted"/>
<dbReference type="AlphaFoldDB" id="Q08QP0"/>
<accession>Q08QP0</accession>
<feature type="compositionally biased region" description="Pro residues" evidence="1">
    <location>
        <begin position="104"/>
        <end position="114"/>
    </location>
</feature>
<gene>
    <name evidence="3" type="ORF">STIAU_7127</name>
</gene>
<dbReference type="SUPFAM" id="SSF55797">
    <property type="entry name" value="PR-1-like"/>
    <property type="match status" value="1"/>
</dbReference>
<feature type="region of interest" description="Disordered" evidence="1">
    <location>
        <begin position="89"/>
        <end position="115"/>
    </location>
</feature>
<evidence type="ECO:0000259" key="2">
    <source>
        <dbReference type="SMART" id="SM00198"/>
    </source>
</evidence>
<protein>
    <recommendedName>
        <fullName evidence="2">SCP domain-containing protein</fullName>
    </recommendedName>
</protein>
<dbReference type="PROSITE" id="PS01009">
    <property type="entry name" value="CRISP_1"/>
    <property type="match status" value="1"/>
</dbReference>
<dbReference type="PRINTS" id="PR00837">
    <property type="entry name" value="V5TPXLIKE"/>
</dbReference>
<dbReference type="PATRIC" id="fig|378806.16.peg.1611"/>
<reference evidence="3 4" key="1">
    <citation type="submission" date="2006-04" db="EMBL/GenBank/DDBJ databases">
        <authorList>
            <person name="Nierman W.C."/>
        </authorList>
    </citation>
    <scope>NUCLEOTIDE SEQUENCE [LARGE SCALE GENOMIC DNA]</scope>
    <source>
        <strain evidence="3 4">DW4/3-1</strain>
    </source>
</reference>
<organism evidence="3 4">
    <name type="scientific">Stigmatella aurantiaca (strain DW4/3-1)</name>
    <dbReference type="NCBI Taxonomy" id="378806"/>
    <lineage>
        <taxon>Bacteria</taxon>
        <taxon>Pseudomonadati</taxon>
        <taxon>Myxococcota</taxon>
        <taxon>Myxococcia</taxon>
        <taxon>Myxococcales</taxon>
        <taxon>Cystobacterineae</taxon>
        <taxon>Archangiaceae</taxon>
        <taxon>Stigmatella</taxon>
    </lineage>
</organism>
<dbReference type="InterPro" id="IPR014044">
    <property type="entry name" value="CAP_dom"/>
</dbReference>
<dbReference type="InterPro" id="IPR001283">
    <property type="entry name" value="CRISP-related"/>
</dbReference>
<dbReference type="InterPro" id="IPR035940">
    <property type="entry name" value="CAP_sf"/>
</dbReference>
<name>Q08QP0_STIAD</name>
<sequence>MTTFPSRRTQRMVVPWNMRTSLTRRGPGFQGRPPGCPPSYFRYLEGTASLGRDFRTAHENDAAMRLHLPRSLPLTCFLGCLAACGASAKEKRPEATVTQKARPAPAPRSSPPPNAFARDMLDTHNQSRAAARPTPKPALPALQWSAEATKKAESWAKQCTFEHNPNRGNFGENLAAATPGAWKTPEVVKSWNDEAADYDLGQNTCAKGKMCGHYTQVVWRNTTHVGCAKHTCTKNSPFGKDFPTWDFWVCNYAPPGNVVGQKPY</sequence>
<dbReference type="PANTHER" id="PTHR10334">
    <property type="entry name" value="CYSTEINE-RICH SECRETORY PROTEIN-RELATED"/>
    <property type="match status" value="1"/>
</dbReference>
<evidence type="ECO:0000313" key="4">
    <source>
        <dbReference type="Proteomes" id="UP000032702"/>
    </source>
</evidence>
<comment type="caution">
    <text evidence="3">The sequence shown here is derived from an EMBL/GenBank/DDBJ whole genome shotgun (WGS) entry which is preliminary data.</text>
</comment>
<feature type="domain" description="SCP" evidence="2">
    <location>
        <begin position="115"/>
        <end position="260"/>
    </location>
</feature>
<dbReference type="SMART" id="SM00198">
    <property type="entry name" value="SCP"/>
    <property type="match status" value="1"/>
</dbReference>
<dbReference type="GO" id="GO:0005576">
    <property type="term" value="C:extracellular region"/>
    <property type="evidence" value="ECO:0007669"/>
    <property type="project" value="InterPro"/>
</dbReference>
<evidence type="ECO:0000313" key="3">
    <source>
        <dbReference type="EMBL" id="EAU62794.1"/>
    </source>
</evidence>
<dbReference type="EMBL" id="AAMD01000205">
    <property type="protein sequence ID" value="EAU62794.1"/>
    <property type="molecule type" value="Genomic_DNA"/>
</dbReference>